<evidence type="ECO:0000259" key="3">
    <source>
        <dbReference type="SMART" id="SM00507"/>
    </source>
</evidence>
<feature type="compositionally biased region" description="Polar residues" evidence="2">
    <location>
        <begin position="435"/>
        <end position="447"/>
    </location>
</feature>
<sequence>MAGDTLVQTPEAATSGVDRCAGGVCGQLHAGLDLLDHELDALARARGVTSHDLAAVLRELTRLVNRTQALRDKGAAIASAARADEAGGARTPAAWVAGVTGTDPRTAHRQARRVEALGEGLLGTDLSDTTEVGGDMAGGSAPDGPASDGSGVGGEGAGGPTGPSGPSDTDPAEAATSPRAGLSLVARAQLAGDLSPEQVDVITGVMGDLPDGTGAEVRARCEVELVRLARGRAPRDLRRLAARVLERVTGDTAAADTHESTVVTREEDAAWERCSFWIKDNDDGTMFGQFTVPTVPGLVLKKVLDAMSSPRRRTPARDSGNDCDRSTGVDGRRGVDGSTGRASSGANDGAEPSWYDPSMTWKDRRLARMRRQGQDLATLLTHLPTDHLHEKTAATLVVTTRLHDLQKGAAGTGQSGPSTPQRGATGSGSPGAESSVPNLQAPGSNGTRSGGPRVGASDTGHPVSAGQLRQLACAAGIIPAVLGTDGQPLDLGRQTRFFTSTQRAALATRYDTCAIGGCDVPFAWSEIHHLAAWRSGGRTDLDNAVPLCGHHHRLLDRGYHAQISRDGPRRRLTLVRDRR</sequence>
<accession>A0A852XDZ8</accession>
<dbReference type="Gene3D" id="1.10.30.50">
    <property type="match status" value="1"/>
</dbReference>
<feature type="domain" description="HNH nuclease" evidence="3">
    <location>
        <begin position="501"/>
        <end position="553"/>
    </location>
</feature>
<feature type="compositionally biased region" description="Basic and acidic residues" evidence="2">
    <location>
        <begin position="315"/>
        <end position="335"/>
    </location>
</feature>
<name>A0A852XDZ8_9MICO</name>
<evidence type="ECO:0000256" key="1">
    <source>
        <dbReference type="ARBA" id="ARBA00023450"/>
    </source>
</evidence>
<feature type="region of interest" description="Disordered" evidence="2">
    <location>
        <begin position="116"/>
        <end position="177"/>
    </location>
</feature>
<dbReference type="SMART" id="SM00507">
    <property type="entry name" value="HNHc"/>
    <property type="match status" value="1"/>
</dbReference>
<dbReference type="Proteomes" id="UP000592181">
    <property type="component" value="Unassembled WGS sequence"/>
</dbReference>
<keyword evidence="5" id="KW-1185">Reference proteome</keyword>
<evidence type="ECO:0000313" key="4">
    <source>
        <dbReference type="EMBL" id="NYG36705.1"/>
    </source>
</evidence>
<dbReference type="InterPro" id="IPR003615">
    <property type="entry name" value="HNH_nuc"/>
</dbReference>
<dbReference type="InterPro" id="IPR002711">
    <property type="entry name" value="HNH"/>
</dbReference>
<dbReference type="EMBL" id="JACBZX010000001">
    <property type="protein sequence ID" value="NYG36705.1"/>
    <property type="molecule type" value="Genomic_DNA"/>
</dbReference>
<reference evidence="4 5" key="1">
    <citation type="submission" date="2020-07" db="EMBL/GenBank/DDBJ databases">
        <title>Sequencing the genomes of 1000 actinobacteria strains.</title>
        <authorList>
            <person name="Klenk H.-P."/>
        </authorList>
    </citation>
    <scope>NUCLEOTIDE SEQUENCE [LARGE SCALE GENOMIC DNA]</scope>
    <source>
        <strain evidence="4 5">DSM 24723</strain>
    </source>
</reference>
<dbReference type="RefSeq" id="WP_179462166.1">
    <property type="nucleotide sequence ID" value="NZ_JACBZX010000001.1"/>
</dbReference>
<dbReference type="CDD" id="cd00085">
    <property type="entry name" value="HNHc"/>
    <property type="match status" value="1"/>
</dbReference>
<comment type="similarity">
    <text evidence="1">Belongs to the Rv1128c/1148c/1588c/1702c/1945/3466 family.</text>
</comment>
<comment type="caution">
    <text evidence="4">The sequence shown here is derived from an EMBL/GenBank/DDBJ whole genome shotgun (WGS) entry which is preliminary data.</text>
</comment>
<dbReference type="GO" id="GO:0004519">
    <property type="term" value="F:endonuclease activity"/>
    <property type="evidence" value="ECO:0007669"/>
    <property type="project" value="InterPro"/>
</dbReference>
<dbReference type="InterPro" id="IPR003870">
    <property type="entry name" value="DUF222"/>
</dbReference>
<feature type="compositionally biased region" description="Polar residues" evidence="2">
    <location>
        <begin position="415"/>
        <end position="424"/>
    </location>
</feature>
<dbReference type="Pfam" id="PF01844">
    <property type="entry name" value="HNH"/>
    <property type="match status" value="1"/>
</dbReference>
<feature type="region of interest" description="Disordered" evidence="2">
    <location>
        <begin position="407"/>
        <end position="463"/>
    </location>
</feature>
<feature type="region of interest" description="Disordered" evidence="2">
    <location>
        <begin position="306"/>
        <end position="357"/>
    </location>
</feature>
<feature type="compositionally biased region" description="Gly residues" evidence="2">
    <location>
        <begin position="150"/>
        <end position="162"/>
    </location>
</feature>
<proteinExistence type="inferred from homology"/>
<dbReference type="Pfam" id="PF02720">
    <property type="entry name" value="DUF222"/>
    <property type="match status" value="1"/>
</dbReference>
<evidence type="ECO:0000256" key="2">
    <source>
        <dbReference type="SAM" id="MobiDB-lite"/>
    </source>
</evidence>
<organism evidence="4 5">
    <name type="scientific">Janibacter alkaliphilus</name>
    <dbReference type="NCBI Taxonomy" id="1069963"/>
    <lineage>
        <taxon>Bacteria</taxon>
        <taxon>Bacillati</taxon>
        <taxon>Actinomycetota</taxon>
        <taxon>Actinomycetes</taxon>
        <taxon>Micrococcales</taxon>
        <taxon>Intrasporangiaceae</taxon>
        <taxon>Janibacter</taxon>
    </lineage>
</organism>
<dbReference type="GO" id="GO:0003676">
    <property type="term" value="F:nucleic acid binding"/>
    <property type="evidence" value="ECO:0007669"/>
    <property type="project" value="InterPro"/>
</dbReference>
<gene>
    <name evidence="4" type="ORF">BJY28_001174</name>
</gene>
<evidence type="ECO:0000313" key="5">
    <source>
        <dbReference type="Proteomes" id="UP000592181"/>
    </source>
</evidence>
<protein>
    <recommendedName>
        <fullName evidence="3">HNH nuclease domain-containing protein</fullName>
    </recommendedName>
</protein>
<dbReference type="AlphaFoldDB" id="A0A852XDZ8"/>
<dbReference type="GO" id="GO:0008270">
    <property type="term" value="F:zinc ion binding"/>
    <property type="evidence" value="ECO:0007669"/>
    <property type="project" value="InterPro"/>
</dbReference>